<dbReference type="PROSITE" id="PS50893">
    <property type="entry name" value="ABC_TRANSPORTER_2"/>
    <property type="match status" value="1"/>
</dbReference>
<keyword evidence="2 7" id="KW-0812">Transmembrane</keyword>
<sequence length="599" mass="63414">MSTRSSRDVLVRGLRVLGQAIRTEPRLFTIGVAGSSLFGLLVIANSYVVGAVIGRVVVPAFGSGDTSSGTLALIAAVFLGLSALRVLTIFGRRLGAGYMQFRLQARYRRAVTRRYLSLPPSWHQQHATGSLLSNANSDVEASFVPIAPLPFAVGTIVMILAAVVALFLTDWVLAMVGVVLFPALFALNTFYARRMSPRQIKAQQMRAKVSAVAHESFDGALVVKTMGREEDESRRFKVFVDELRDSLISVGRLRGLFDPVMDALPSVGTLAVLLLGAWRLQNGAITVAELVTVAFLFTVLAFPVRAIGWVLGELPRSVAGWDRVQAVLAAEGDLVYGSGTAGGSGPATLRFDKVDFAYGDGPLVLRDVSFEVPPGRTVALVGATGSGKSTIASLAVRLVDPGAGTVRLDGTPLPELSEAGLTSASALVPQLPFVFDDTVRGNITLERDGVDDEAVWAALRLAEADGFVAKLPDALDTAVGERGTSLSGGQRQRLTLARALAGRPRLLVLDDATSAVDPRVEAAILASLRGNDAGASILVVAYRRATIALADEVVYLEQGKVVATGTHTELLAAHEGYAELVTAYEKAEAEKAEAERVEA</sequence>
<evidence type="ECO:0000313" key="10">
    <source>
        <dbReference type="EMBL" id="MCY1138724.1"/>
    </source>
</evidence>
<comment type="subcellular location">
    <subcellularLocation>
        <location evidence="1">Cell membrane</location>
        <topology evidence="1">Multi-pass membrane protein</topology>
    </subcellularLocation>
</comment>
<evidence type="ECO:0000259" key="9">
    <source>
        <dbReference type="PROSITE" id="PS50929"/>
    </source>
</evidence>
<dbReference type="PROSITE" id="PS50929">
    <property type="entry name" value="ABC_TM1F"/>
    <property type="match status" value="1"/>
</dbReference>
<feature type="transmembrane region" description="Helical" evidence="7">
    <location>
        <begin position="143"/>
        <end position="165"/>
    </location>
</feature>
<dbReference type="InterPro" id="IPR017871">
    <property type="entry name" value="ABC_transporter-like_CS"/>
</dbReference>
<keyword evidence="11" id="KW-1185">Reference proteome</keyword>
<dbReference type="Proteomes" id="UP001151002">
    <property type="component" value="Unassembled WGS sequence"/>
</dbReference>
<comment type="caution">
    <text evidence="10">The sequence shown here is derived from an EMBL/GenBank/DDBJ whole genome shotgun (WGS) entry which is preliminary data.</text>
</comment>
<dbReference type="Pfam" id="PF00664">
    <property type="entry name" value="ABC_membrane"/>
    <property type="match status" value="1"/>
</dbReference>
<evidence type="ECO:0000256" key="4">
    <source>
        <dbReference type="ARBA" id="ARBA00022840"/>
    </source>
</evidence>
<dbReference type="EMBL" id="JAPNTZ010000004">
    <property type="protein sequence ID" value="MCY1138724.1"/>
    <property type="molecule type" value="Genomic_DNA"/>
</dbReference>
<feature type="domain" description="ABC transporter" evidence="8">
    <location>
        <begin position="349"/>
        <end position="583"/>
    </location>
</feature>
<feature type="transmembrane region" description="Helical" evidence="7">
    <location>
        <begin position="171"/>
        <end position="191"/>
    </location>
</feature>
<proteinExistence type="predicted"/>
<dbReference type="InterPro" id="IPR003593">
    <property type="entry name" value="AAA+_ATPase"/>
</dbReference>
<dbReference type="SUPFAM" id="SSF90123">
    <property type="entry name" value="ABC transporter transmembrane region"/>
    <property type="match status" value="1"/>
</dbReference>
<reference evidence="10" key="1">
    <citation type="submission" date="2022-11" db="EMBL/GenBank/DDBJ databases">
        <authorList>
            <person name="Somphong A."/>
            <person name="Phongsopitanun W."/>
        </authorList>
    </citation>
    <scope>NUCLEOTIDE SEQUENCE</scope>
    <source>
        <strain evidence="10">Pm04-4</strain>
    </source>
</reference>
<feature type="transmembrane region" description="Helical" evidence="7">
    <location>
        <begin position="290"/>
        <end position="311"/>
    </location>
</feature>
<dbReference type="SUPFAM" id="SSF52540">
    <property type="entry name" value="P-loop containing nucleoside triphosphate hydrolases"/>
    <property type="match status" value="1"/>
</dbReference>
<dbReference type="SMART" id="SM00382">
    <property type="entry name" value="AAA"/>
    <property type="match status" value="1"/>
</dbReference>
<evidence type="ECO:0000256" key="5">
    <source>
        <dbReference type="ARBA" id="ARBA00022989"/>
    </source>
</evidence>
<dbReference type="PROSITE" id="PS00211">
    <property type="entry name" value="ABC_TRANSPORTER_1"/>
    <property type="match status" value="1"/>
</dbReference>
<feature type="transmembrane region" description="Helical" evidence="7">
    <location>
        <begin position="27"/>
        <end position="49"/>
    </location>
</feature>
<evidence type="ECO:0000256" key="1">
    <source>
        <dbReference type="ARBA" id="ARBA00004651"/>
    </source>
</evidence>
<protein>
    <submittedName>
        <fullName evidence="10">ABC transporter ATP-binding protein</fullName>
    </submittedName>
</protein>
<dbReference type="InterPro" id="IPR003439">
    <property type="entry name" value="ABC_transporter-like_ATP-bd"/>
</dbReference>
<gene>
    <name evidence="10" type="ORF">OWR29_12010</name>
</gene>
<dbReference type="GO" id="GO:0005524">
    <property type="term" value="F:ATP binding"/>
    <property type="evidence" value="ECO:0007669"/>
    <property type="project" value="UniProtKB-KW"/>
</dbReference>
<dbReference type="InterPro" id="IPR039421">
    <property type="entry name" value="Type_1_exporter"/>
</dbReference>
<evidence type="ECO:0000256" key="7">
    <source>
        <dbReference type="SAM" id="Phobius"/>
    </source>
</evidence>
<evidence type="ECO:0000256" key="6">
    <source>
        <dbReference type="ARBA" id="ARBA00023136"/>
    </source>
</evidence>
<dbReference type="RefSeq" id="WP_267562771.1">
    <property type="nucleotide sequence ID" value="NZ_JAPNTZ010000004.1"/>
</dbReference>
<dbReference type="PANTHER" id="PTHR24221:SF654">
    <property type="entry name" value="ATP-BINDING CASSETTE SUB-FAMILY B MEMBER 6"/>
    <property type="match status" value="1"/>
</dbReference>
<evidence type="ECO:0000313" key="11">
    <source>
        <dbReference type="Proteomes" id="UP001151002"/>
    </source>
</evidence>
<dbReference type="InterPro" id="IPR011527">
    <property type="entry name" value="ABC1_TM_dom"/>
</dbReference>
<dbReference type="Gene3D" id="3.40.50.300">
    <property type="entry name" value="P-loop containing nucleotide triphosphate hydrolases"/>
    <property type="match status" value="1"/>
</dbReference>
<dbReference type="InterPro" id="IPR027417">
    <property type="entry name" value="P-loop_NTPase"/>
</dbReference>
<keyword evidence="6 7" id="KW-0472">Membrane</keyword>
<accession>A0ABT4AWW2</accession>
<name>A0ABT4AWW2_9ACTN</name>
<keyword evidence="3" id="KW-0547">Nucleotide-binding</keyword>
<evidence type="ECO:0000256" key="3">
    <source>
        <dbReference type="ARBA" id="ARBA00022741"/>
    </source>
</evidence>
<dbReference type="PANTHER" id="PTHR24221">
    <property type="entry name" value="ATP-BINDING CASSETTE SUB-FAMILY B"/>
    <property type="match status" value="1"/>
</dbReference>
<evidence type="ECO:0000259" key="8">
    <source>
        <dbReference type="PROSITE" id="PS50893"/>
    </source>
</evidence>
<evidence type="ECO:0000256" key="2">
    <source>
        <dbReference type="ARBA" id="ARBA00022692"/>
    </source>
</evidence>
<organism evidence="10 11">
    <name type="scientific">Paractinoplanes pyxinae</name>
    <dbReference type="NCBI Taxonomy" id="2997416"/>
    <lineage>
        <taxon>Bacteria</taxon>
        <taxon>Bacillati</taxon>
        <taxon>Actinomycetota</taxon>
        <taxon>Actinomycetes</taxon>
        <taxon>Micromonosporales</taxon>
        <taxon>Micromonosporaceae</taxon>
        <taxon>Paractinoplanes</taxon>
    </lineage>
</organism>
<keyword evidence="4 10" id="KW-0067">ATP-binding</keyword>
<feature type="transmembrane region" description="Helical" evidence="7">
    <location>
        <begin position="69"/>
        <end position="90"/>
    </location>
</feature>
<dbReference type="InterPro" id="IPR036640">
    <property type="entry name" value="ABC1_TM_sf"/>
</dbReference>
<feature type="domain" description="ABC transmembrane type-1" evidence="9">
    <location>
        <begin position="30"/>
        <end position="316"/>
    </location>
</feature>
<dbReference type="Pfam" id="PF00005">
    <property type="entry name" value="ABC_tran"/>
    <property type="match status" value="1"/>
</dbReference>
<dbReference type="Gene3D" id="1.20.1560.10">
    <property type="entry name" value="ABC transporter type 1, transmembrane domain"/>
    <property type="match status" value="1"/>
</dbReference>
<keyword evidence="5 7" id="KW-1133">Transmembrane helix</keyword>